<evidence type="ECO:0000256" key="2">
    <source>
        <dbReference type="ARBA" id="ARBA00022801"/>
    </source>
</evidence>
<keyword evidence="1" id="KW-0645">Protease</keyword>
<name>A0AAW0VYX9_CHEQU</name>
<organism evidence="6 7">
    <name type="scientific">Cherax quadricarinatus</name>
    <name type="common">Australian red claw crayfish</name>
    <dbReference type="NCBI Taxonomy" id="27406"/>
    <lineage>
        <taxon>Eukaryota</taxon>
        <taxon>Metazoa</taxon>
        <taxon>Ecdysozoa</taxon>
        <taxon>Arthropoda</taxon>
        <taxon>Crustacea</taxon>
        <taxon>Multicrustacea</taxon>
        <taxon>Malacostraca</taxon>
        <taxon>Eumalacostraca</taxon>
        <taxon>Eucarida</taxon>
        <taxon>Decapoda</taxon>
        <taxon>Pleocyemata</taxon>
        <taxon>Astacidea</taxon>
        <taxon>Parastacoidea</taxon>
        <taxon>Parastacidae</taxon>
        <taxon>Cherax</taxon>
    </lineage>
</organism>
<dbReference type="GO" id="GO:0006508">
    <property type="term" value="P:proteolysis"/>
    <property type="evidence" value="ECO:0007669"/>
    <property type="project" value="UniProtKB-KW"/>
</dbReference>
<dbReference type="PANTHER" id="PTHR24264">
    <property type="entry name" value="TRYPSIN-RELATED"/>
    <property type="match status" value="1"/>
</dbReference>
<dbReference type="Gene3D" id="2.40.10.10">
    <property type="entry name" value="Trypsin-like serine proteases"/>
    <property type="match status" value="1"/>
</dbReference>
<dbReference type="SUPFAM" id="SSF50494">
    <property type="entry name" value="Trypsin-like serine proteases"/>
    <property type="match status" value="1"/>
</dbReference>
<gene>
    <name evidence="6" type="ORF">OTU49_012322</name>
</gene>
<dbReference type="PROSITE" id="PS50240">
    <property type="entry name" value="TRYPSIN_DOM"/>
    <property type="match status" value="1"/>
</dbReference>
<dbReference type="InterPro" id="IPR001314">
    <property type="entry name" value="Peptidase_S1A"/>
</dbReference>
<dbReference type="PRINTS" id="PR00722">
    <property type="entry name" value="CHYMOTRYPSIN"/>
</dbReference>
<dbReference type="AlphaFoldDB" id="A0AAW0VYX9"/>
<keyword evidence="4" id="KW-1015">Disulfide bond</keyword>
<dbReference type="InterPro" id="IPR001254">
    <property type="entry name" value="Trypsin_dom"/>
</dbReference>
<evidence type="ECO:0000256" key="1">
    <source>
        <dbReference type="ARBA" id="ARBA00022670"/>
    </source>
</evidence>
<dbReference type="CDD" id="cd00190">
    <property type="entry name" value="Tryp_SPc"/>
    <property type="match status" value="1"/>
</dbReference>
<dbReference type="InterPro" id="IPR043504">
    <property type="entry name" value="Peptidase_S1_PA_chymotrypsin"/>
</dbReference>
<keyword evidence="2" id="KW-0378">Hydrolase</keyword>
<dbReference type="InterPro" id="IPR050127">
    <property type="entry name" value="Serine_Proteases_S1"/>
</dbReference>
<evidence type="ECO:0000259" key="5">
    <source>
        <dbReference type="PROSITE" id="PS50240"/>
    </source>
</evidence>
<keyword evidence="7" id="KW-1185">Reference proteome</keyword>
<feature type="non-terminal residue" evidence="6">
    <location>
        <position position="1"/>
    </location>
</feature>
<proteinExistence type="predicted"/>
<dbReference type="FunFam" id="2.40.10.10:FF:000004">
    <property type="entry name" value="Tryptase gamma 1"/>
    <property type="match status" value="1"/>
</dbReference>
<comment type="caution">
    <text evidence="6">The sequence shown here is derived from an EMBL/GenBank/DDBJ whole genome shotgun (WGS) entry which is preliminary data.</text>
</comment>
<dbReference type="PROSITE" id="PS00134">
    <property type="entry name" value="TRYPSIN_HIS"/>
    <property type="match status" value="1"/>
</dbReference>
<keyword evidence="3" id="KW-0720">Serine protease</keyword>
<evidence type="ECO:0000313" key="6">
    <source>
        <dbReference type="EMBL" id="KAK8722207.1"/>
    </source>
</evidence>
<dbReference type="GO" id="GO:0005615">
    <property type="term" value="C:extracellular space"/>
    <property type="evidence" value="ECO:0007669"/>
    <property type="project" value="TreeGrafter"/>
</dbReference>
<dbReference type="Pfam" id="PF00089">
    <property type="entry name" value="Trypsin"/>
    <property type="match status" value="1"/>
</dbReference>
<sequence length="379" mass="41503">TTMALLHPLLLQQHFLSHHLLKDQFLIPSLLVSLRFPRASVEPTDQLRHNANNNRVWPTHNELDKHTQGFSDKFPNKEDLQMAITANQLAIAQLSQVVLYLLGPCHFLSNSSQRLVRSPPSLPEVADVLSAIQGLSVTQKPYSNIAQPGQFPWLVSVQLSNFYDASYHLCGGTLLAPDWVLTAAHCLDGENPAFLQVVAGELDMDVDEGTEQYIRVSHFIQHPQYTYWETPYENDLALVHLAEPVLVNDLVKVASLPSLTFLPDTEGDCREAGWGVSNEGAPGSRILIFVDVPLMPRHQCQAAYPALGQKDLCAGQGGAGSCVGDNGGALMCVTANGDTLTALMSWREGCARPGKPAVYMDVGKYISWISNVTGLVLRS</sequence>
<evidence type="ECO:0000256" key="4">
    <source>
        <dbReference type="ARBA" id="ARBA00023157"/>
    </source>
</evidence>
<dbReference type="InterPro" id="IPR018114">
    <property type="entry name" value="TRYPSIN_HIS"/>
</dbReference>
<evidence type="ECO:0000256" key="3">
    <source>
        <dbReference type="ARBA" id="ARBA00022825"/>
    </source>
</evidence>
<dbReference type="PANTHER" id="PTHR24264:SF54">
    <property type="entry name" value="PEPTIDASE S1 DOMAIN-CONTAINING PROTEIN"/>
    <property type="match status" value="1"/>
</dbReference>
<evidence type="ECO:0000313" key="7">
    <source>
        <dbReference type="Proteomes" id="UP001445076"/>
    </source>
</evidence>
<dbReference type="GO" id="GO:0004252">
    <property type="term" value="F:serine-type endopeptidase activity"/>
    <property type="evidence" value="ECO:0007669"/>
    <property type="project" value="InterPro"/>
</dbReference>
<protein>
    <recommendedName>
        <fullName evidence="5">Peptidase S1 domain-containing protein</fullName>
    </recommendedName>
</protein>
<dbReference type="SMART" id="SM00020">
    <property type="entry name" value="Tryp_SPc"/>
    <property type="match status" value="1"/>
</dbReference>
<dbReference type="EMBL" id="JARKIK010000096">
    <property type="protein sequence ID" value="KAK8722207.1"/>
    <property type="molecule type" value="Genomic_DNA"/>
</dbReference>
<dbReference type="InterPro" id="IPR009003">
    <property type="entry name" value="Peptidase_S1_PA"/>
</dbReference>
<accession>A0AAW0VYX9</accession>
<reference evidence="6 7" key="1">
    <citation type="journal article" date="2024" name="BMC Genomics">
        <title>Genome assembly of redclaw crayfish (Cherax quadricarinatus) provides insights into its immune adaptation and hypoxia tolerance.</title>
        <authorList>
            <person name="Liu Z."/>
            <person name="Zheng J."/>
            <person name="Li H."/>
            <person name="Fang K."/>
            <person name="Wang S."/>
            <person name="He J."/>
            <person name="Zhou D."/>
            <person name="Weng S."/>
            <person name="Chi M."/>
            <person name="Gu Z."/>
            <person name="He J."/>
            <person name="Li F."/>
            <person name="Wang M."/>
        </authorList>
    </citation>
    <scope>NUCLEOTIDE SEQUENCE [LARGE SCALE GENOMIC DNA]</scope>
    <source>
        <strain evidence="6">ZL_2023a</strain>
    </source>
</reference>
<dbReference type="Proteomes" id="UP001445076">
    <property type="component" value="Unassembled WGS sequence"/>
</dbReference>
<feature type="domain" description="Peptidase S1" evidence="5">
    <location>
        <begin position="132"/>
        <end position="374"/>
    </location>
</feature>